<dbReference type="PANTHER" id="PTHR43464">
    <property type="entry name" value="METHYLTRANSFERASE"/>
    <property type="match status" value="1"/>
</dbReference>
<evidence type="ECO:0000313" key="2">
    <source>
        <dbReference type="EMBL" id="HFM98086.1"/>
    </source>
</evidence>
<feature type="domain" description="Methyltransferase" evidence="1">
    <location>
        <begin position="55"/>
        <end position="163"/>
    </location>
</feature>
<comment type="caution">
    <text evidence="2">The sequence shown here is derived from an EMBL/GenBank/DDBJ whole genome shotgun (WGS) entry which is preliminary data.</text>
</comment>
<organism evidence="2">
    <name type="scientific">Oscillatoriales cyanobacterium SpSt-418</name>
    <dbReference type="NCBI Taxonomy" id="2282169"/>
    <lineage>
        <taxon>Bacteria</taxon>
        <taxon>Bacillati</taxon>
        <taxon>Cyanobacteriota</taxon>
        <taxon>Cyanophyceae</taxon>
        <taxon>Oscillatoriophycideae</taxon>
        <taxon>Oscillatoriales</taxon>
    </lineage>
</organism>
<sequence>MYDDPVLLEKIRQQFDSAPYPNTPLDSNPQGKHDLLFIHSLVTPYYLRFQQPTDTRGKVILDAGCGSGYKSLVLAIANPGAKIVGIDLSHQSVDLAQKRLQYHGIDNAEFHVMPIEDLPSLGMKFDYINCDEVLYLFPKIANALRVMKSVLTPQGIIRGNLHSALQRATHFRAQQLFSLMGLLDSNPEEMEVEIALDTMRSLKDVVDIKRKTYDRERYESDDKTHLVLMNYLFQGDKGYTIPELFSALREADLDFISMVNWRQWNLLELFKDPNDLPAFWAMSLPELSAEQKLQVFELMHPAHRLLDFWCTHPNLPTPSPLSSWSDTDWQKAVIHLHPVGSWQLLVIQ</sequence>
<accession>A0A7C3KDK6</accession>
<proteinExistence type="predicted"/>
<dbReference type="Gene3D" id="3.40.50.150">
    <property type="entry name" value="Vaccinia Virus protein VP39"/>
    <property type="match status" value="1"/>
</dbReference>
<dbReference type="InterPro" id="IPR025714">
    <property type="entry name" value="Methyltranfer_dom"/>
</dbReference>
<dbReference type="InterPro" id="IPR029063">
    <property type="entry name" value="SAM-dependent_MTases_sf"/>
</dbReference>
<dbReference type="AlphaFoldDB" id="A0A7C3KDK6"/>
<dbReference type="GO" id="GO:0032259">
    <property type="term" value="P:methylation"/>
    <property type="evidence" value="ECO:0007669"/>
    <property type="project" value="UniProtKB-KW"/>
</dbReference>
<evidence type="ECO:0000259" key="1">
    <source>
        <dbReference type="Pfam" id="PF13847"/>
    </source>
</evidence>
<dbReference type="EMBL" id="DSRU01000145">
    <property type="protein sequence ID" value="HFM98086.1"/>
    <property type="molecule type" value="Genomic_DNA"/>
</dbReference>
<gene>
    <name evidence="2" type="ORF">ENR64_10090</name>
</gene>
<name>A0A7C3KDK6_9CYAN</name>
<dbReference type="CDD" id="cd02440">
    <property type="entry name" value="AdoMet_MTases"/>
    <property type="match status" value="1"/>
</dbReference>
<dbReference type="Pfam" id="PF13847">
    <property type="entry name" value="Methyltransf_31"/>
    <property type="match status" value="1"/>
</dbReference>
<keyword evidence="2" id="KW-0808">Transferase</keyword>
<dbReference type="SUPFAM" id="SSF53335">
    <property type="entry name" value="S-adenosyl-L-methionine-dependent methyltransferases"/>
    <property type="match status" value="1"/>
</dbReference>
<reference evidence="2" key="1">
    <citation type="journal article" date="2020" name="mSystems">
        <title>Genome- and Community-Level Interaction Insights into Carbon Utilization and Element Cycling Functions of Hydrothermarchaeota in Hydrothermal Sediment.</title>
        <authorList>
            <person name="Zhou Z."/>
            <person name="Liu Y."/>
            <person name="Xu W."/>
            <person name="Pan J."/>
            <person name="Luo Z.H."/>
            <person name="Li M."/>
        </authorList>
    </citation>
    <scope>NUCLEOTIDE SEQUENCE [LARGE SCALE GENOMIC DNA]</scope>
    <source>
        <strain evidence="2">SpSt-418</strain>
    </source>
</reference>
<dbReference type="GO" id="GO:0008168">
    <property type="term" value="F:methyltransferase activity"/>
    <property type="evidence" value="ECO:0007669"/>
    <property type="project" value="UniProtKB-KW"/>
</dbReference>
<dbReference type="PANTHER" id="PTHR43464:SF91">
    <property type="entry name" value="SLL0487 PROTEIN"/>
    <property type="match status" value="1"/>
</dbReference>
<keyword evidence="2" id="KW-0489">Methyltransferase</keyword>
<protein>
    <submittedName>
        <fullName evidence="2">Class I SAM-dependent methyltransferase</fullName>
    </submittedName>
</protein>